<dbReference type="HOGENOM" id="CLU_3373477_0_0_10"/>
<dbReference type="EMBL" id="CP001619">
    <property type="protein sequence ID" value="ACT92118.1"/>
    <property type="molecule type" value="Genomic_DNA"/>
</dbReference>
<dbReference type="Proteomes" id="UP000002011">
    <property type="component" value="Chromosome"/>
</dbReference>
<evidence type="ECO:0000313" key="2">
    <source>
        <dbReference type="Proteomes" id="UP000002011"/>
    </source>
</evidence>
<sequence>MAAFKDKLVIFFVAKNGTGALLMSSSNDGVKMEP</sequence>
<accession>C6W2E5</accession>
<organism evidence="1 2">
    <name type="scientific">Dyadobacter fermentans (strain ATCC 700827 / DSM 18053 / CIP 107007 / KCTC 52180 / NS114)</name>
    <dbReference type="NCBI Taxonomy" id="471854"/>
    <lineage>
        <taxon>Bacteria</taxon>
        <taxon>Pseudomonadati</taxon>
        <taxon>Bacteroidota</taxon>
        <taxon>Cytophagia</taxon>
        <taxon>Cytophagales</taxon>
        <taxon>Spirosomataceae</taxon>
        <taxon>Dyadobacter</taxon>
    </lineage>
</organism>
<evidence type="ECO:0000313" key="1">
    <source>
        <dbReference type="EMBL" id="ACT92118.1"/>
    </source>
</evidence>
<reference evidence="1 2" key="1">
    <citation type="journal article" date="2009" name="Stand. Genomic Sci.">
        <title>Complete genome sequence of Dyadobacter fermentans type strain (NS114).</title>
        <authorList>
            <person name="Lang E."/>
            <person name="Lapidus A."/>
            <person name="Chertkov O."/>
            <person name="Brettin T."/>
            <person name="Detter J.C."/>
            <person name="Han C."/>
            <person name="Copeland A."/>
            <person name="Glavina Del Rio T."/>
            <person name="Nolan M."/>
            <person name="Chen F."/>
            <person name="Lucas S."/>
            <person name="Tice H."/>
            <person name="Cheng J.F."/>
            <person name="Land M."/>
            <person name="Hauser L."/>
            <person name="Chang Y.J."/>
            <person name="Jeffries C.D."/>
            <person name="Kopitz M."/>
            <person name="Bruce D."/>
            <person name="Goodwin L."/>
            <person name="Pitluck S."/>
            <person name="Ovchinnikova G."/>
            <person name="Pati A."/>
            <person name="Ivanova N."/>
            <person name="Mavrommatis K."/>
            <person name="Chen A."/>
            <person name="Palaniappan K."/>
            <person name="Chain P."/>
            <person name="Bristow J."/>
            <person name="Eisen J.A."/>
            <person name="Markowitz V."/>
            <person name="Hugenholtz P."/>
            <person name="Goker M."/>
            <person name="Rohde M."/>
            <person name="Kyrpides N.C."/>
            <person name="Klenk H.P."/>
        </authorList>
    </citation>
    <scope>NUCLEOTIDE SEQUENCE [LARGE SCALE GENOMIC DNA]</scope>
    <source>
        <strain evidence="2">ATCC 700827 / DSM 18053 / CIP 107007 / KCTC 52180 / NS114</strain>
    </source>
</reference>
<proteinExistence type="predicted"/>
<protein>
    <submittedName>
        <fullName evidence="1">Uncharacterized protein</fullName>
    </submittedName>
</protein>
<dbReference type="AlphaFoldDB" id="C6W2E5"/>
<keyword evidence="2" id="KW-1185">Reference proteome</keyword>
<dbReference type="KEGG" id="dfe:Dfer_0863"/>
<gene>
    <name evidence="1" type="ordered locus">Dfer_0863</name>
</gene>
<name>C6W2E5_DYAFD</name>